<dbReference type="NCBIfam" id="TIGR01203">
    <property type="entry name" value="HGPRTase"/>
    <property type="match status" value="1"/>
</dbReference>
<dbReference type="EMBL" id="LUKD01000001">
    <property type="protein sequence ID" value="KYG69075.1"/>
    <property type="molecule type" value="Genomic_DNA"/>
</dbReference>
<dbReference type="PANTHER" id="PTHR43340:SF1">
    <property type="entry name" value="HYPOXANTHINE PHOSPHORIBOSYLTRANSFERASE"/>
    <property type="match status" value="1"/>
</dbReference>
<dbReference type="Proteomes" id="UP000075391">
    <property type="component" value="Unassembled WGS sequence"/>
</dbReference>
<dbReference type="EC" id="2.4.2.8" evidence="5 15"/>
<dbReference type="AlphaFoldDB" id="A0A150WCV1"/>
<keyword evidence="9 15" id="KW-0479">Metal-binding</keyword>
<dbReference type="GO" id="GO:0006178">
    <property type="term" value="P:guanine salvage"/>
    <property type="evidence" value="ECO:0007669"/>
    <property type="project" value="TreeGrafter"/>
</dbReference>
<dbReference type="GO" id="GO:0000287">
    <property type="term" value="F:magnesium ion binding"/>
    <property type="evidence" value="ECO:0007669"/>
    <property type="project" value="TreeGrafter"/>
</dbReference>
<proteinExistence type="inferred from homology"/>
<dbReference type="GO" id="GO:0004422">
    <property type="term" value="F:hypoxanthine phosphoribosyltransferase activity"/>
    <property type="evidence" value="ECO:0007669"/>
    <property type="project" value="InterPro"/>
</dbReference>
<dbReference type="GO" id="GO:0046100">
    <property type="term" value="P:hypoxanthine metabolic process"/>
    <property type="evidence" value="ECO:0007669"/>
    <property type="project" value="TreeGrafter"/>
</dbReference>
<comment type="catalytic activity">
    <reaction evidence="13">
        <text>GMP + diphosphate = guanine + 5-phospho-alpha-D-ribose 1-diphosphate</text>
        <dbReference type="Rhea" id="RHEA:25424"/>
        <dbReference type="ChEBI" id="CHEBI:16235"/>
        <dbReference type="ChEBI" id="CHEBI:33019"/>
        <dbReference type="ChEBI" id="CHEBI:58017"/>
        <dbReference type="ChEBI" id="CHEBI:58115"/>
        <dbReference type="EC" id="2.4.2.8"/>
    </reaction>
    <physiologicalReaction direction="right-to-left" evidence="13">
        <dbReference type="Rhea" id="RHEA:25426"/>
    </physiologicalReaction>
</comment>
<dbReference type="SUPFAM" id="SSF53271">
    <property type="entry name" value="PRTase-like"/>
    <property type="match status" value="1"/>
</dbReference>
<evidence type="ECO:0000256" key="10">
    <source>
        <dbReference type="ARBA" id="ARBA00022726"/>
    </source>
</evidence>
<keyword evidence="8 15" id="KW-0808">Transferase</keyword>
<evidence type="ECO:0000313" key="18">
    <source>
        <dbReference type="EMBL" id="KYG69075.1"/>
    </source>
</evidence>
<evidence type="ECO:0000313" key="20">
    <source>
        <dbReference type="Proteomes" id="UP000075799"/>
    </source>
</evidence>
<evidence type="ECO:0000313" key="19">
    <source>
        <dbReference type="Proteomes" id="UP000075391"/>
    </source>
</evidence>
<dbReference type="InterPro" id="IPR050408">
    <property type="entry name" value="HGPRT"/>
</dbReference>
<dbReference type="GO" id="GO:0006166">
    <property type="term" value="P:purine ribonucleoside salvage"/>
    <property type="evidence" value="ECO:0007669"/>
    <property type="project" value="UniProtKB-KW"/>
</dbReference>
<evidence type="ECO:0000256" key="6">
    <source>
        <dbReference type="ARBA" id="ARBA00022490"/>
    </source>
</evidence>
<dbReference type="Gene3D" id="3.40.50.2020">
    <property type="match status" value="1"/>
</dbReference>
<keyword evidence="10 15" id="KW-0660">Purine salvage</keyword>
<keyword evidence="7 15" id="KW-0328">Glycosyltransferase</keyword>
<evidence type="ECO:0000256" key="1">
    <source>
        <dbReference type="ARBA" id="ARBA00001946"/>
    </source>
</evidence>
<dbReference type="CDD" id="cd06223">
    <property type="entry name" value="PRTases_typeI"/>
    <property type="match status" value="1"/>
</dbReference>
<feature type="domain" description="Phosphoribosyltransferase" evidence="16">
    <location>
        <begin position="15"/>
        <end position="157"/>
    </location>
</feature>
<dbReference type="UniPathway" id="UPA00591">
    <property type="reaction ID" value="UER00648"/>
</dbReference>
<evidence type="ECO:0000256" key="8">
    <source>
        <dbReference type="ARBA" id="ARBA00022679"/>
    </source>
</evidence>
<organism evidence="17 19">
    <name type="scientific">Bdellovibrio bacteriovorus</name>
    <dbReference type="NCBI Taxonomy" id="959"/>
    <lineage>
        <taxon>Bacteria</taxon>
        <taxon>Pseudomonadati</taxon>
        <taxon>Bdellovibrionota</taxon>
        <taxon>Bdellovibrionia</taxon>
        <taxon>Bdellovibrionales</taxon>
        <taxon>Pseudobdellovibrionaceae</taxon>
        <taxon>Bdellovibrio</taxon>
    </lineage>
</organism>
<protein>
    <recommendedName>
        <fullName evidence="5 15">Hypoxanthine phosphoribosyltransferase</fullName>
        <ecNumber evidence="5 15">2.4.2.8</ecNumber>
    </recommendedName>
</protein>
<comment type="pathway">
    <text evidence="3 15">Purine metabolism; IMP biosynthesis via salvage pathway; IMP from hypoxanthine: step 1/1.</text>
</comment>
<dbReference type="Proteomes" id="UP000075799">
    <property type="component" value="Unassembled WGS sequence"/>
</dbReference>
<evidence type="ECO:0000256" key="9">
    <source>
        <dbReference type="ARBA" id="ARBA00022723"/>
    </source>
</evidence>
<dbReference type="GO" id="GO:0000166">
    <property type="term" value="F:nucleotide binding"/>
    <property type="evidence" value="ECO:0007669"/>
    <property type="project" value="UniProtKB-KW"/>
</dbReference>
<dbReference type="Pfam" id="PF00156">
    <property type="entry name" value="Pribosyltran"/>
    <property type="match status" value="1"/>
</dbReference>
<dbReference type="GO" id="GO:0032264">
    <property type="term" value="P:IMP salvage"/>
    <property type="evidence" value="ECO:0007669"/>
    <property type="project" value="UniProtKB-UniPathway"/>
</dbReference>
<dbReference type="InterPro" id="IPR029057">
    <property type="entry name" value="PRTase-like"/>
</dbReference>
<gene>
    <name evidence="17" type="ORF">AZI85_12060</name>
    <name evidence="18" type="ORF">AZI87_07595</name>
</gene>
<dbReference type="GO" id="GO:0005829">
    <property type="term" value="C:cytosol"/>
    <property type="evidence" value="ECO:0007669"/>
    <property type="project" value="TreeGrafter"/>
</dbReference>
<keyword evidence="12 15" id="KW-0460">Magnesium</keyword>
<accession>A0A150WCV1</accession>
<evidence type="ECO:0000256" key="14">
    <source>
        <dbReference type="ARBA" id="ARBA00049402"/>
    </source>
</evidence>
<evidence type="ECO:0000256" key="4">
    <source>
        <dbReference type="ARBA" id="ARBA00008391"/>
    </source>
</evidence>
<evidence type="ECO:0000256" key="7">
    <source>
        <dbReference type="ARBA" id="ARBA00022676"/>
    </source>
</evidence>
<evidence type="ECO:0000256" key="13">
    <source>
        <dbReference type="ARBA" id="ARBA00048811"/>
    </source>
</evidence>
<evidence type="ECO:0000256" key="5">
    <source>
        <dbReference type="ARBA" id="ARBA00011895"/>
    </source>
</evidence>
<sequence length="172" mass="19284">MAQLKEQMVPFLTSDEIAEIVESLAEQIESDYDGKDVVFICPLRGSIHFTADLMRKVDLPQQVDFVHVQAVEKGGAIKIVKDISVNIAGKHVLIVEEIIDTGRTLSFLRSRLFASAPASLKIVTLLDKPARRELPIKADYIGRTIDDRYVVGYGMDSEEVGRNYPDIYTMKN</sequence>
<dbReference type="EMBL" id="LUKF01000019">
    <property type="protein sequence ID" value="KYG60721.1"/>
    <property type="molecule type" value="Genomic_DNA"/>
</dbReference>
<dbReference type="OrthoDB" id="5296940at2"/>
<keyword evidence="6 15" id="KW-0963">Cytoplasm</keyword>
<evidence type="ECO:0000256" key="12">
    <source>
        <dbReference type="ARBA" id="ARBA00022842"/>
    </source>
</evidence>
<keyword evidence="11 15" id="KW-0547">Nucleotide-binding</keyword>
<comment type="catalytic activity">
    <reaction evidence="14">
        <text>IMP + diphosphate = hypoxanthine + 5-phospho-alpha-D-ribose 1-diphosphate</text>
        <dbReference type="Rhea" id="RHEA:17973"/>
        <dbReference type="ChEBI" id="CHEBI:17368"/>
        <dbReference type="ChEBI" id="CHEBI:33019"/>
        <dbReference type="ChEBI" id="CHEBI:58017"/>
        <dbReference type="ChEBI" id="CHEBI:58053"/>
        <dbReference type="EC" id="2.4.2.8"/>
    </reaction>
    <physiologicalReaction direction="right-to-left" evidence="14">
        <dbReference type="Rhea" id="RHEA:17975"/>
    </physiologicalReaction>
</comment>
<evidence type="ECO:0000256" key="2">
    <source>
        <dbReference type="ARBA" id="ARBA00004496"/>
    </source>
</evidence>
<reference evidence="19 20" key="1">
    <citation type="submission" date="2016-03" db="EMBL/GenBank/DDBJ databases">
        <authorList>
            <person name="Ploux O."/>
        </authorList>
    </citation>
    <scope>NUCLEOTIDE SEQUENCE [LARGE SCALE GENOMIC DNA]</scope>
    <source>
        <strain evidence="17 19">BER2</strain>
        <strain evidence="18 20">EC13</strain>
    </source>
</reference>
<name>A0A150WCV1_BDEBC</name>
<comment type="caution">
    <text evidence="17">The sequence shown here is derived from an EMBL/GenBank/DDBJ whole genome shotgun (WGS) entry which is preliminary data.</text>
</comment>
<comment type="subcellular location">
    <subcellularLocation>
        <location evidence="2 15">Cytoplasm</location>
    </subcellularLocation>
</comment>
<dbReference type="InterPro" id="IPR000836">
    <property type="entry name" value="PRTase_dom"/>
</dbReference>
<evidence type="ECO:0000259" key="16">
    <source>
        <dbReference type="Pfam" id="PF00156"/>
    </source>
</evidence>
<evidence type="ECO:0000256" key="11">
    <source>
        <dbReference type="ARBA" id="ARBA00022741"/>
    </source>
</evidence>
<dbReference type="PANTHER" id="PTHR43340">
    <property type="entry name" value="HYPOXANTHINE-GUANINE PHOSPHORIBOSYLTRANSFERASE"/>
    <property type="match status" value="1"/>
</dbReference>
<comment type="cofactor">
    <cofactor evidence="1 15">
        <name>Mg(2+)</name>
        <dbReference type="ChEBI" id="CHEBI:18420"/>
    </cofactor>
</comment>
<comment type="similarity">
    <text evidence="4 15">Belongs to the purine/pyrimidine phosphoribosyltransferase family.</text>
</comment>
<dbReference type="GO" id="GO:0032263">
    <property type="term" value="P:GMP salvage"/>
    <property type="evidence" value="ECO:0007669"/>
    <property type="project" value="TreeGrafter"/>
</dbReference>
<evidence type="ECO:0000256" key="3">
    <source>
        <dbReference type="ARBA" id="ARBA00004669"/>
    </source>
</evidence>
<dbReference type="InterPro" id="IPR005904">
    <property type="entry name" value="Hxn_phspho_trans"/>
</dbReference>
<evidence type="ECO:0000313" key="17">
    <source>
        <dbReference type="EMBL" id="KYG60721.1"/>
    </source>
</evidence>
<evidence type="ECO:0000256" key="15">
    <source>
        <dbReference type="RuleBase" id="RU364099"/>
    </source>
</evidence>
<dbReference type="RefSeq" id="WP_063205944.1">
    <property type="nucleotide sequence ID" value="NZ_CP168967.1"/>
</dbReference>